<dbReference type="Pfam" id="PF00877">
    <property type="entry name" value="NLPC_P60"/>
    <property type="match status" value="1"/>
</dbReference>
<evidence type="ECO:0000256" key="1">
    <source>
        <dbReference type="ARBA" id="ARBA00007074"/>
    </source>
</evidence>
<dbReference type="PANTHER" id="PTHR47053">
    <property type="entry name" value="MUREIN DD-ENDOPEPTIDASE MEPH-RELATED"/>
    <property type="match status" value="1"/>
</dbReference>
<evidence type="ECO:0000256" key="4">
    <source>
        <dbReference type="ARBA" id="ARBA00022807"/>
    </source>
</evidence>
<keyword evidence="2" id="KW-0645">Protease</keyword>
<dbReference type="Gene3D" id="3.90.1720.10">
    <property type="entry name" value="endopeptidase domain like (from Nostoc punctiforme)"/>
    <property type="match status" value="1"/>
</dbReference>
<proteinExistence type="inferred from homology"/>
<protein>
    <submittedName>
        <fullName evidence="6">NlpC/P60 family protein</fullName>
    </submittedName>
</protein>
<dbReference type="GO" id="GO:0006508">
    <property type="term" value="P:proteolysis"/>
    <property type="evidence" value="ECO:0007669"/>
    <property type="project" value="UniProtKB-KW"/>
</dbReference>
<evidence type="ECO:0000259" key="5">
    <source>
        <dbReference type="PROSITE" id="PS51935"/>
    </source>
</evidence>
<keyword evidence="7" id="KW-1185">Reference proteome</keyword>
<evidence type="ECO:0000313" key="7">
    <source>
        <dbReference type="Proteomes" id="UP000239936"/>
    </source>
</evidence>
<dbReference type="InterPro" id="IPR051202">
    <property type="entry name" value="Peptidase_C40"/>
</dbReference>
<evidence type="ECO:0000256" key="3">
    <source>
        <dbReference type="ARBA" id="ARBA00022801"/>
    </source>
</evidence>
<evidence type="ECO:0000256" key="2">
    <source>
        <dbReference type="ARBA" id="ARBA00022670"/>
    </source>
</evidence>
<dbReference type="SUPFAM" id="SSF54001">
    <property type="entry name" value="Cysteine proteinases"/>
    <property type="match status" value="1"/>
</dbReference>
<accession>A0A2S7XUR3</accession>
<dbReference type="InterPro" id="IPR038765">
    <property type="entry name" value="Papain-like_cys_pep_sf"/>
</dbReference>
<dbReference type="AlphaFoldDB" id="A0A2S7XUR3"/>
<dbReference type="InterPro" id="IPR000064">
    <property type="entry name" value="NLP_P60_dom"/>
</dbReference>
<dbReference type="PROSITE" id="PS51935">
    <property type="entry name" value="NLPC_P60"/>
    <property type="match status" value="1"/>
</dbReference>
<dbReference type="EMBL" id="PPGH01000013">
    <property type="protein sequence ID" value="PQJ97440.1"/>
    <property type="molecule type" value="Genomic_DNA"/>
</dbReference>
<keyword evidence="3" id="KW-0378">Hydrolase</keyword>
<dbReference type="Proteomes" id="UP000239936">
    <property type="component" value="Unassembled WGS sequence"/>
</dbReference>
<feature type="domain" description="NlpC/P60" evidence="5">
    <location>
        <begin position="30"/>
        <end position="151"/>
    </location>
</feature>
<name>A0A2S7XUR3_9GAMM</name>
<organism evidence="6 7">
    <name type="scientific">Chromatium okenii</name>
    <dbReference type="NCBI Taxonomy" id="61644"/>
    <lineage>
        <taxon>Bacteria</taxon>
        <taxon>Pseudomonadati</taxon>
        <taxon>Pseudomonadota</taxon>
        <taxon>Gammaproteobacteria</taxon>
        <taxon>Chromatiales</taxon>
        <taxon>Chromatiaceae</taxon>
        <taxon>Chromatium</taxon>
    </lineage>
</organism>
<keyword evidence="4" id="KW-0788">Thiol protease</keyword>
<dbReference type="OrthoDB" id="9807055at2"/>
<dbReference type="PANTHER" id="PTHR47053:SF1">
    <property type="entry name" value="MUREIN DD-ENDOPEPTIDASE MEPH-RELATED"/>
    <property type="match status" value="1"/>
</dbReference>
<dbReference type="PROSITE" id="PS51257">
    <property type="entry name" value="PROKAR_LIPOPROTEIN"/>
    <property type="match status" value="1"/>
</dbReference>
<reference evidence="6 7" key="1">
    <citation type="submission" date="2018-01" db="EMBL/GenBank/DDBJ databases">
        <title>The complete genome sequence of Chromatium okenii LaCa, a purple sulfur bacterium with a turbulent life.</title>
        <authorList>
            <person name="Luedin S.M."/>
            <person name="Liechti N."/>
            <person name="Storelli N."/>
            <person name="Danza F."/>
            <person name="Wittwer M."/>
            <person name="Pothier J.F."/>
            <person name="Tonolla M.A."/>
        </authorList>
    </citation>
    <scope>NUCLEOTIDE SEQUENCE [LARGE SCALE GENOMIC DNA]</scope>
    <source>
        <strain evidence="6 7">LaCa</strain>
    </source>
</reference>
<comment type="similarity">
    <text evidence="1">Belongs to the peptidase C40 family.</text>
</comment>
<sequence length="152" mass="16543">MIRGAIHCFLILTLAVVSGCATKSVDSGSGKRRAEVVRVGLAQIGTPYVYGGKSPTTGFDCSGLTLYAYQAAGVSIPRMAREQQRAAQPVKANPRPGDMVFFETKPGVYHVGLMVDQDRFVHASTSRQQVKIDRLKTPYWTARYLGAGTYLN</sequence>
<dbReference type="GO" id="GO:0008234">
    <property type="term" value="F:cysteine-type peptidase activity"/>
    <property type="evidence" value="ECO:0007669"/>
    <property type="project" value="UniProtKB-KW"/>
</dbReference>
<gene>
    <name evidence="6" type="ORF">CXB77_02580</name>
</gene>
<comment type="caution">
    <text evidence="6">The sequence shown here is derived from an EMBL/GenBank/DDBJ whole genome shotgun (WGS) entry which is preliminary data.</text>
</comment>
<evidence type="ECO:0000313" key="6">
    <source>
        <dbReference type="EMBL" id="PQJ97440.1"/>
    </source>
</evidence>